<gene>
    <name evidence="2" type="ORF">NG895_00420</name>
</gene>
<comment type="caution">
    <text evidence="2">The sequence shown here is derived from an EMBL/GenBank/DDBJ whole genome shotgun (WGS) entry which is preliminary data.</text>
</comment>
<dbReference type="RefSeq" id="WP_252850459.1">
    <property type="nucleotide sequence ID" value="NZ_JAMXLR010000003.1"/>
</dbReference>
<proteinExistence type="predicted"/>
<dbReference type="NCBIfam" id="TIGR02284">
    <property type="entry name" value="PA2169 family four-helix-bundle protein"/>
    <property type="match status" value="1"/>
</dbReference>
<dbReference type="PIRSF" id="PIRSF029477">
    <property type="entry name" value="UCP029477"/>
    <property type="match status" value="1"/>
</dbReference>
<dbReference type="Gene3D" id="1.20.1260.10">
    <property type="match status" value="1"/>
</dbReference>
<feature type="domain" description="DUF2383" evidence="1">
    <location>
        <begin position="16"/>
        <end position="125"/>
    </location>
</feature>
<dbReference type="EMBL" id="JAMXLR010000003">
    <property type="protein sequence ID" value="MCO6042358.1"/>
    <property type="molecule type" value="Genomic_DNA"/>
</dbReference>
<dbReference type="InterPro" id="IPR011971">
    <property type="entry name" value="CHP02284"/>
</dbReference>
<organism evidence="2 3">
    <name type="scientific">Aeoliella straminimaris</name>
    <dbReference type="NCBI Taxonomy" id="2954799"/>
    <lineage>
        <taxon>Bacteria</taxon>
        <taxon>Pseudomonadati</taxon>
        <taxon>Planctomycetota</taxon>
        <taxon>Planctomycetia</taxon>
        <taxon>Pirellulales</taxon>
        <taxon>Lacipirellulaceae</taxon>
        <taxon>Aeoliella</taxon>
    </lineage>
</organism>
<dbReference type="Proteomes" id="UP001155241">
    <property type="component" value="Unassembled WGS sequence"/>
</dbReference>
<reference evidence="2" key="1">
    <citation type="submission" date="2022-06" db="EMBL/GenBank/DDBJ databases">
        <title>Aeoliella straminimaris, a novel planctomycete from sediments.</title>
        <authorList>
            <person name="Vitorino I.R."/>
            <person name="Lage O.M."/>
        </authorList>
    </citation>
    <scope>NUCLEOTIDE SEQUENCE</scope>
    <source>
        <strain evidence="2">ICT_H6.2</strain>
    </source>
</reference>
<evidence type="ECO:0000259" key="1">
    <source>
        <dbReference type="Pfam" id="PF09537"/>
    </source>
</evidence>
<evidence type="ECO:0000313" key="3">
    <source>
        <dbReference type="Proteomes" id="UP001155241"/>
    </source>
</evidence>
<name>A0A9X2JFD7_9BACT</name>
<dbReference type="InterPro" id="IPR009078">
    <property type="entry name" value="Ferritin-like_SF"/>
</dbReference>
<dbReference type="InterPro" id="IPR012347">
    <property type="entry name" value="Ferritin-like"/>
</dbReference>
<dbReference type="SUPFAM" id="SSF47240">
    <property type="entry name" value="Ferritin-like"/>
    <property type="match status" value="1"/>
</dbReference>
<protein>
    <submittedName>
        <fullName evidence="2">PA2169 family four-helix-bundle protein</fullName>
    </submittedName>
</protein>
<dbReference type="InterPro" id="IPR016920">
    <property type="entry name" value="UCP029477"/>
</dbReference>
<sequence>MGITTQETKTSLPKETVNKLSQLVQINRDSASGFQEAADAIDDKALASDFRVWAVDRTRQADELQALVEFNNGEAPEDRSWSAAAHQAWLNFRSALSGGNTYTVLAEAERGEDAIKERYEEILKDVAGSAATDLLQQQYASVKAVHDRVRDLRDARKSKK</sequence>
<dbReference type="AlphaFoldDB" id="A0A9X2JFD7"/>
<dbReference type="Pfam" id="PF09537">
    <property type="entry name" value="DUF2383"/>
    <property type="match status" value="1"/>
</dbReference>
<dbReference type="InterPro" id="IPR019052">
    <property type="entry name" value="DUF2383"/>
</dbReference>
<evidence type="ECO:0000313" key="2">
    <source>
        <dbReference type="EMBL" id="MCO6042358.1"/>
    </source>
</evidence>
<keyword evidence="3" id="KW-1185">Reference proteome</keyword>
<accession>A0A9X2JFD7</accession>